<evidence type="ECO:0000259" key="2">
    <source>
        <dbReference type="Pfam" id="PF07859"/>
    </source>
</evidence>
<dbReference type="InterPro" id="IPR029058">
    <property type="entry name" value="AB_hydrolase_fold"/>
</dbReference>
<dbReference type="GO" id="GO:0016787">
    <property type="term" value="F:hydrolase activity"/>
    <property type="evidence" value="ECO:0007669"/>
    <property type="project" value="InterPro"/>
</dbReference>
<accession>A0A803N9W1</accession>
<dbReference type="EnsemblPlants" id="AUR62042745-RA">
    <property type="protein sequence ID" value="AUR62042745-RA:cds"/>
    <property type="gene ID" value="AUR62042745"/>
</dbReference>
<evidence type="ECO:0000313" key="4">
    <source>
        <dbReference type="Proteomes" id="UP000596660"/>
    </source>
</evidence>
<name>A0A803N9W1_CHEQI</name>
<dbReference type="RefSeq" id="XP_021728605.1">
    <property type="nucleotide sequence ID" value="XM_021872913.1"/>
</dbReference>
<dbReference type="AlphaFoldDB" id="A0A803N9W1"/>
<dbReference type="KEGG" id="cqi:110695680"/>
<comment type="similarity">
    <text evidence="1">Belongs to the 'GDXG' lipolytic enzyme family.</text>
</comment>
<evidence type="ECO:0000256" key="1">
    <source>
        <dbReference type="ARBA" id="ARBA00010515"/>
    </source>
</evidence>
<dbReference type="OrthoDB" id="408631at2759"/>
<evidence type="ECO:0000313" key="3">
    <source>
        <dbReference type="EnsemblPlants" id="AUR62042745-RA:cds"/>
    </source>
</evidence>
<dbReference type="OMA" id="YFHHGGW"/>
<dbReference type="InterPro" id="IPR013094">
    <property type="entry name" value="AB_hydrolase_3"/>
</dbReference>
<dbReference type="SUPFAM" id="SSF53474">
    <property type="entry name" value="alpha/beta-Hydrolases"/>
    <property type="match status" value="1"/>
</dbReference>
<dbReference type="PANTHER" id="PTHR23024:SF212">
    <property type="entry name" value="CARBOXYLESTERASE 9-RELATED"/>
    <property type="match status" value="1"/>
</dbReference>
<proteinExistence type="inferred from homology"/>
<reference evidence="3" key="2">
    <citation type="submission" date="2021-03" db="UniProtKB">
        <authorList>
            <consortium name="EnsemblPlants"/>
        </authorList>
    </citation>
    <scope>IDENTIFICATION</scope>
</reference>
<organism evidence="3 4">
    <name type="scientific">Chenopodium quinoa</name>
    <name type="common">Quinoa</name>
    <dbReference type="NCBI Taxonomy" id="63459"/>
    <lineage>
        <taxon>Eukaryota</taxon>
        <taxon>Viridiplantae</taxon>
        <taxon>Streptophyta</taxon>
        <taxon>Embryophyta</taxon>
        <taxon>Tracheophyta</taxon>
        <taxon>Spermatophyta</taxon>
        <taxon>Magnoliopsida</taxon>
        <taxon>eudicotyledons</taxon>
        <taxon>Gunneridae</taxon>
        <taxon>Pentapetalae</taxon>
        <taxon>Caryophyllales</taxon>
        <taxon>Chenopodiaceae</taxon>
        <taxon>Chenopodioideae</taxon>
        <taxon>Atripliceae</taxon>
        <taxon>Chenopodium</taxon>
    </lineage>
</organism>
<protein>
    <recommendedName>
        <fullName evidence="2">Alpha/beta hydrolase fold-3 domain-containing protein</fullName>
    </recommendedName>
</protein>
<dbReference type="Pfam" id="PF07859">
    <property type="entry name" value="Abhydrolase_3"/>
    <property type="match status" value="1"/>
</dbReference>
<reference evidence="3" key="1">
    <citation type="journal article" date="2017" name="Nature">
        <title>The genome of Chenopodium quinoa.</title>
        <authorList>
            <person name="Jarvis D.E."/>
            <person name="Ho Y.S."/>
            <person name="Lightfoot D.J."/>
            <person name="Schmoeckel S.M."/>
            <person name="Li B."/>
            <person name="Borm T.J.A."/>
            <person name="Ohyanagi H."/>
            <person name="Mineta K."/>
            <person name="Michell C.T."/>
            <person name="Saber N."/>
            <person name="Kharbatia N.M."/>
            <person name="Rupper R.R."/>
            <person name="Sharp A.R."/>
            <person name="Dally N."/>
            <person name="Boughton B.A."/>
            <person name="Woo Y.H."/>
            <person name="Gao G."/>
            <person name="Schijlen E.G.W.M."/>
            <person name="Guo X."/>
            <person name="Momin A.A."/>
            <person name="Negrao S."/>
            <person name="Al-Babili S."/>
            <person name="Gehring C."/>
            <person name="Roessner U."/>
            <person name="Jung C."/>
            <person name="Murphy K."/>
            <person name="Arold S.T."/>
            <person name="Gojobori T."/>
            <person name="van der Linden C.G."/>
            <person name="van Loo E.N."/>
            <person name="Jellen E.N."/>
            <person name="Maughan P.J."/>
            <person name="Tester M."/>
        </authorList>
    </citation>
    <scope>NUCLEOTIDE SEQUENCE [LARGE SCALE GENOMIC DNA]</scope>
    <source>
        <strain evidence="3">cv. PI 614886</strain>
    </source>
</reference>
<gene>
    <name evidence="3" type="primary">LOC110695680</name>
</gene>
<keyword evidence="4" id="KW-1185">Reference proteome</keyword>
<dbReference type="SMR" id="A0A803N9W1"/>
<sequence length="317" mass="35811">MSKFNPYEHLKVSLNEDGTLCRFNKMPQMEANPNPGVGEVVASKDVTINTENNVWARIFCPTKLPANDGCVARLPILTYFHHGGWIDYNVGDIFSHERCGQVAGDLPCIVISLSYRLAPEHRLPAPYEDAMDLLFWLRQQLIDPNGEKWLKEFGDFSRFYVGGRGNGANIAYNARVMAMDVDLSPLSISGIVLNQPMFSGNRRTKSELKYACDELCPLPVWDLLWELALPKGANKDHKYCNPMKDRTIISKISKLGRCLVIGYSMDPMIDRQQEFVTMLIRGGAKVEAHFDVGFHGIDLIDTKRASYIVYLLKNFVS</sequence>
<dbReference type="PANTHER" id="PTHR23024">
    <property type="entry name" value="ARYLACETAMIDE DEACETYLASE"/>
    <property type="match status" value="1"/>
</dbReference>
<dbReference type="Proteomes" id="UP000596660">
    <property type="component" value="Unplaced"/>
</dbReference>
<dbReference type="Gramene" id="AUR62042745-RA">
    <property type="protein sequence ID" value="AUR62042745-RA:cds"/>
    <property type="gene ID" value="AUR62042745"/>
</dbReference>
<feature type="domain" description="Alpha/beta hydrolase fold-3" evidence="2">
    <location>
        <begin position="78"/>
        <end position="290"/>
    </location>
</feature>
<dbReference type="GeneID" id="110695680"/>
<dbReference type="InterPro" id="IPR050466">
    <property type="entry name" value="Carboxylest/Gibb_receptor"/>
</dbReference>
<dbReference type="Gene3D" id="3.40.50.1820">
    <property type="entry name" value="alpha/beta hydrolase"/>
    <property type="match status" value="1"/>
</dbReference>